<protein>
    <submittedName>
        <fullName evidence="2">Uncharacterized protein</fullName>
    </submittedName>
</protein>
<evidence type="ECO:0000256" key="1">
    <source>
        <dbReference type="SAM" id="MobiDB-lite"/>
    </source>
</evidence>
<accession>A0A139BW37</accession>
<dbReference type="EMBL" id="LSLI01000009">
    <property type="protein sequence ID" value="KXS33199.1"/>
    <property type="molecule type" value="Genomic_DNA"/>
</dbReference>
<feature type="region of interest" description="Disordered" evidence="1">
    <location>
        <begin position="1"/>
        <end position="30"/>
    </location>
</feature>
<feature type="compositionally biased region" description="Polar residues" evidence="1">
    <location>
        <begin position="1"/>
        <end position="21"/>
    </location>
</feature>
<sequence length="96" mass="10766">MSTDNDPAENQQGATYDQHGNQLAPPPSKINLHDADAIRRELGAVYRDMRARRIDPADGTKLAYVLDMIRKSYETGVLEARTEALERTLNARKKSP</sequence>
<reference evidence="2 3" key="1">
    <citation type="submission" date="2016-02" db="EMBL/GenBank/DDBJ databases">
        <authorList>
            <person name="Wen L."/>
            <person name="He K."/>
            <person name="Yang H."/>
        </authorList>
    </citation>
    <scope>NUCLEOTIDE SEQUENCE [LARGE SCALE GENOMIC DNA]</scope>
    <source>
        <strain evidence="2">ShG14-8</strain>
    </source>
</reference>
<evidence type="ECO:0000313" key="2">
    <source>
        <dbReference type="EMBL" id="KXS33199.1"/>
    </source>
</evidence>
<proteinExistence type="predicted"/>
<evidence type="ECO:0000313" key="3">
    <source>
        <dbReference type="Proteomes" id="UP000070578"/>
    </source>
</evidence>
<dbReference type="Proteomes" id="UP000070578">
    <property type="component" value="Unassembled WGS sequence"/>
</dbReference>
<organism evidence="2 3">
    <name type="scientific">Candidatus Gallionella acididurans</name>
    <dbReference type="NCBI Taxonomy" id="1796491"/>
    <lineage>
        <taxon>Bacteria</taxon>
        <taxon>Pseudomonadati</taxon>
        <taxon>Pseudomonadota</taxon>
        <taxon>Betaproteobacteria</taxon>
        <taxon>Nitrosomonadales</taxon>
        <taxon>Gallionellaceae</taxon>
        <taxon>Gallionella</taxon>
    </lineage>
</organism>
<gene>
    <name evidence="2" type="ORF">AWT59_0632</name>
</gene>
<dbReference type="AlphaFoldDB" id="A0A139BW37"/>
<reference evidence="2 3" key="2">
    <citation type="submission" date="2016-03" db="EMBL/GenBank/DDBJ databases">
        <title>New uncultured bacterium of the family Gallionellaceae from acid mine drainage: description and reconstruction of genome based on metagenomic analysis of microbial community.</title>
        <authorList>
            <person name="Kadnikov V."/>
            <person name="Ivasenko D."/>
            <person name="Beletsky A."/>
            <person name="Mardanov A."/>
            <person name="Danilova E."/>
            <person name="Pimenov N."/>
            <person name="Karnachuk O."/>
            <person name="Ravin N."/>
        </authorList>
    </citation>
    <scope>NUCLEOTIDE SEQUENCE [LARGE SCALE GENOMIC DNA]</scope>
    <source>
        <strain evidence="2">ShG14-8</strain>
    </source>
</reference>
<name>A0A139BW37_9PROT</name>
<comment type="caution">
    <text evidence="2">The sequence shown here is derived from an EMBL/GenBank/DDBJ whole genome shotgun (WGS) entry which is preliminary data.</text>
</comment>